<comment type="caution">
    <text evidence="1">The sequence shown here is derived from an EMBL/GenBank/DDBJ whole genome shotgun (WGS) entry which is preliminary data.</text>
</comment>
<dbReference type="EMBL" id="CM043770">
    <property type="protein sequence ID" value="KAI4840863.1"/>
    <property type="molecule type" value="Genomic_DNA"/>
</dbReference>
<dbReference type="Proteomes" id="UP001056978">
    <property type="component" value="Chromosome 2"/>
</dbReference>
<keyword evidence="2" id="KW-1185">Reference proteome</keyword>
<reference evidence="1" key="1">
    <citation type="submission" date="2022-06" db="EMBL/GenBank/DDBJ databases">
        <title>The First Complete Genome of the Simian Malaria Parasite Plasmodium brasilianum.</title>
        <authorList>
            <person name="Bajic M."/>
            <person name="Ravishankar S."/>
        </authorList>
    </citation>
    <scope>NUCLEOTIDE SEQUENCE</scope>
    <source>
        <strain evidence="1">Bolivian I</strain>
    </source>
</reference>
<evidence type="ECO:0000313" key="2">
    <source>
        <dbReference type="Proteomes" id="UP001056978"/>
    </source>
</evidence>
<evidence type="ECO:0000313" key="1">
    <source>
        <dbReference type="EMBL" id="KAI4840863.1"/>
    </source>
</evidence>
<protein>
    <submittedName>
        <fullName evidence="1">Uncharacterized protein</fullName>
    </submittedName>
</protein>
<accession>A0ACB9YFA8</accession>
<name>A0ACB9YFA8_PLABR</name>
<organism evidence="1 2">
    <name type="scientific">Plasmodium brasilianum</name>
    <dbReference type="NCBI Taxonomy" id="5824"/>
    <lineage>
        <taxon>Eukaryota</taxon>
        <taxon>Sar</taxon>
        <taxon>Alveolata</taxon>
        <taxon>Apicomplexa</taxon>
        <taxon>Aconoidasida</taxon>
        <taxon>Haemosporida</taxon>
        <taxon>Plasmodiidae</taxon>
        <taxon>Plasmodium</taxon>
        <taxon>Plasmodium (Plasmodium)</taxon>
    </lineage>
</organism>
<gene>
    <name evidence="1" type="ORF">MKS88_000626</name>
</gene>
<proteinExistence type="predicted"/>
<sequence>MERNIKLQFFIKIAVFILLSWTCYLKDDARTFNKYLDEDFYLGSNLNIRNYRLLTSYKYNMDSTIVLLKDLLNDEEYEKKYIFNNEECCSSKNKQSHRSLLMKEEFDAEDMDYNYDISDENYSYF</sequence>